<dbReference type="Pfam" id="PF01988">
    <property type="entry name" value="VIT1"/>
    <property type="match status" value="1"/>
</dbReference>
<keyword evidence="3 5" id="KW-1133">Transmembrane helix</keyword>
<protein>
    <recommendedName>
        <fullName evidence="8">GMP synthase</fullName>
    </recommendedName>
</protein>
<dbReference type="GO" id="GO:0012505">
    <property type="term" value="C:endomembrane system"/>
    <property type="evidence" value="ECO:0007669"/>
    <property type="project" value="UniProtKB-SubCell"/>
</dbReference>
<gene>
    <name evidence="6" type="ORF">A2909_00390</name>
</gene>
<evidence type="ECO:0008006" key="8">
    <source>
        <dbReference type="Google" id="ProtNLM"/>
    </source>
</evidence>
<evidence type="ECO:0000256" key="5">
    <source>
        <dbReference type="SAM" id="Phobius"/>
    </source>
</evidence>
<keyword evidence="2 5" id="KW-0812">Transmembrane</keyword>
<dbReference type="Proteomes" id="UP000178302">
    <property type="component" value="Unassembled WGS sequence"/>
</dbReference>
<evidence type="ECO:0000256" key="1">
    <source>
        <dbReference type="ARBA" id="ARBA00004127"/>
    </source>
</evidence>
<evidence type="ECO:0000313" key="7">
    <source>
        <dbReference type="Proteomes" id="UP000178302"/>
    </source>
</evidence>
<feature type="transmembrane region" description="Helical" evidence="5">
    <location>
        <begin position="48"/>
        <end position="69"/>
    </location>
</feature>
<comment type="caution">
    <text evidence="6">The sequence shown here is derived from an EMBL/GenBank/DDBJ whole genome shotgun (WGS) entry which is preliminary data.</text>
</comment>
<dbReference type="PANTHER" id="PTHR31851">
    <property type="entry name" value="FE(2+)/MN(2+) TRANSPORTER PCL1"/>
    <property type="match status" value="1"/>
</dbReference>
<proteinExistence type="predicted"/>
<accession>A0A1G2LNY9</accession>
<feature type="transmembrane region" description="Helical" evidence="5">
    <location>
        <begin position="181"/>
        <end position="200"/>
    </location>
</feature>
<dbReference type="AlphaFoldDB" id="A0A1G2LNY9"/>
<reference evidence="6 7" key="1">
    <citation type="journal article" date="2016" name="Nat. Commun.">
        <title>Thousands of microbial genomes shed light on interconnected biogeochemical processes in an aquifer system.</title>
        <authorList>
            <person name="Anantharaman K."/>
            <person name="Brown C.T."/>
            <person name="Hug L.A."/>
            <person name="Sharon I."/>
            <person name="Castelle C.J."/>
            <person name="Probst A.J."/>
            <person name="Thomas B.C."/>
            <person name="Singh A."/>
            <person name="Wilkins M.J."/>
            <person name="Karaoz U."/>
            <person name="Brodie E.L."/>
            <person name="Williams K.H."/>
            <person name="Hubbard S.S."/>
            <person name="Banfield J.F."/>
        </authorList>
    </citation>
    <scope>NUCLEOTIDE SEQUENCE [LARGE SCALE GENOMIC DNA]</scope>
</reference>
<dbReference type="InterPro" id="IPR008217">
    <property type="entry name" value="Ccc1_fam"/>
</dbReference>
<feature type="transmembrane region" description="Helical" evidence="5">
    <location>
        <begin position="21"/>
        <end position="42"/>
    </location>
</feature>
<dbReference type="GO" id="GO:0030026">
    <property type="term" value="P:intracellular manganese ion homeostasis"/>
    <property type="evidence" value="ECO:0007669"/>
    <property type="project" value="InterPro"/>
</dbReference>
<sequence length="235" mass="25644">MAEVKKLAHQRGGRFIKDVVYGANDGIITTFAVIAGVAGASLSPVTVLLLGFANLLADGFSMAASNYLGTKSESNVFKKEREVESSEIQTCREEEIKETRKILTQKGYKGKDLESLLSLISKNKKFWIDLMLHEELSLSPASEKAKPISRGVFTLFAFVTAGSVPLMPFLFFGLLASPFKLAAVFTAFTLFLVGSMRSFFTGKQWFFEGLEMFLVGGVASAIAYAIGYFAKTLIA</sequence>
<organism evidence="6 7">
    <name type="scientific">Candidatus Tagabacteria bacterium RIFCSPLOWO2_01_FULL_39_11</name>
    <dbReference type="NCBI Taxonomy" id="1802295"/>
    <lineage>
        <taxon>Bacteria</taxon>
        <taxon>Candidatus Tagaibacteriota</taxon>
    </lineage>
</organism>
<dbReference type="EMBL" id="MHQZ01000037">
    <property type="protein sequence ID" value="OHA13325.1"/>
    <property type="molecule type" value="Genomic_DNA"/>
</dbReference>
<comment type="subcellular location">
    <subcellularLocation>
        <location evidence="1">Endomembrane system</location>
        <topology evidence="1">Multi-pass membrane protein</topology>
    </subcellularLocation>
</comment>
<dbReference type="GO" id="GO:0005384">
    <property type="term" value="F:manganese ion transmembrane transporter activity"/>
    <property type="evidence" value="ECO:0007669"/>
    <property type="project" value="InterPro"/>
</dbReference>
<evidence type="ECO:0000256" key="4">
    <source>
        <dbReference type="ARBA" id="ARBA00023136"/>
    </source>
</evidence>
<evidence type="ECO:0000313" key="6">
    <source>
        <dbReference type="EMBL" id="OHA13325.1"/>
    </source>
</evidence>
<feature type="transmembrane region" description="Helical" evidence="5">
    <location>
        <begin position="212"/>
        <end position="230"/>
    </location>
</feature>
<evidence type="ECO:0000256" key="2">
    <source>
        <dbReference type="ARBA" id="ARBA00022692"/>
    </source>
</evidence>
<feature type="transmembrane region" description="Helical" evidence="5">
    <location>
        <begin position="152"/>
        <end position="175"/>
    </location>
</feature>
<keyword evidence="4 5" id="KW-0472">Membrane</keyword>
<name>A0A1G2LNY9_9BACT</name>
<evidence type="ECO:0000256" key="3">
    <source>
        <dbReference type="ARBA" id="ARBA00022989"/>
    </source>
</evidence>